<dbReference type="RefSeq" id="WP_153653010.1">
    <property type="nucleotide sequence ID" value="NZ_CP045737.1"/>
</dbReference>
<evidence type="ECO:0000313" key="2">
    <source>
        <dbReference type="Proteomes" id="UP000392064"/>
    </source>
</evidence>
<dbReference type="KEGG" id="aef:GEV26_10440"/>
<dbReference type="EMBL" id="CP045737">
    <property type="protein sequence ID" value="QGG41744.1"/>
    <property type="molecule type" value="Genomic_DNA"/>
</dbReference>
<dbReference type="AlphaFoldDB" id="A0A5Q2MF36"/>
<proteinExistence type="predicted"/>
<dbReference type="Proteomes" id="UP000392064">
    <property type="component" value="Chromosome"/>
</dbReference>
<accession>A0A5Q2MF36</accession>
<sequence length="114" mass="11247">MTVGIGVVTVALVGLGAAGSRAEERGVCVDRSSDVRVADDQCDDDSASSGAGYGGYGWYYIPAGRRAPAEGQAVAGQGSFVTPTNKSFTKGGVAADGGTVTRGGFFSGKGSFGG</sequence>
<gene>
    <name evidence="1" type="ORF">GEV26_10440</name>
</gene>
<organism evidence="1 2">
    <name type="scientific">Aeromicrobium yanjiei</name>
    <dbReference type="NCBI Taxonomy" id="2662028"/>
    <lineage>
        <taxon>Bacteria</taxon>
        <taxon>Bacillati</taxon>
        <taxon>Actinomycetota</taxon>
        <taxon>Actinomycetes</taxon>
        <taxon>Propionibacteriales</taxon>
        <taxon>Nocardioidaceae</taxon>
        <taxon>Aeromicrobium</taxon>
    </lineage>
</organism>
<keyword evidence="2" id="KW-1185">Reference proteome</keyword>
<name>A0A5Q2MF36_9ACTN</name>
<reference evidence="1 2" key="1">
    <citation type="submission" date="2019-11" db="EMBL/GenBank/DDBJ databases">
        <authorList>
            <person name="Li J."/>
        </authorList>
    </citation>
    <scope>NUCLEOTIDE SEQUENCE [LARGE SCALE GENOMIC DNA]</scope>
    <source>
        <strain evidence="1 2">MF47</strain>
    </source>
</reference>
<protein>
    <submittedName>
        <fullName evidence="1">Uncharacterized protein</fullName>
    </submittedName>
</protein>
<evidence type="ECO:0000313" key="1">
    <source>
        <dbReference type="EMBL" id="QGG41744.1"/>
    </source>
</evidence>